<organism evidence="8">
    <name type="scientific">Candidatus Berkiella aquae</name>
    <dbReference type="NCBI Taxonomy" id="295108"/>
    <lineage>
        <taxon>Bacteria</taxon>
        <taxon>Pseudomonadati</taxon>
        <taxon>Pseudomonadota</taxon>
        <taxon>Gammaproteobacteria</taxon>
        <taxon>Candidatus Berkiellales</taxon>
        <taxon>Candidatus Berkiellaceae</taxon>
        <taxon>Candidatus Berkiella</taxon>
    </lineage>
</organism>
<evidence type="ECO:0000256" key="4">
    <source>
        <dbReference type="ARBA" id="ARBA00023015"/>
    </source>
</evidence>
<comment type="function">
    <text evidence="6">Involved in transcription antitermination. Required for transcription of ribosomal RNA (rRNA) genes. Binds specifically to the boxA antiterminator sequence of the ribosomal RNA (rrn) operons.</text>
</comment>
<dbReference type="STRING" id="295108.HT99x_01171"/>
<dbReference type="EMBL" id="LKAJ02000001">
    <property type="protein sequence ID" value="MCS5710334.1"/>
    <property type="molecule type" value="Genomic_DNA"/>
</dbReference>
<dbReference type="GO" id="GO:0005829">
    <property type="term" value="C:cytosol"/>
    <property type="evidence" value="ECO:0007669"/>
    <property type="project" value="TreeGrafter"/>
</dbReference>
<dbReference type="PANTHER" id="PTHR11078:SF3">
    <property type="entry name" value="ANTITERMINATION NUSB DOMAIN-CONTAINING PROTEIN"/>
    <property type="match status" value="1"/>
</dbReference>
<evidence type="ECO:0000256" key="1">
    <source>
        <dbReference type="ARBA" id="ARBA00005952"/>
    </source>
</evidence>
<dbReference type="OrthoDB" id="9789556at2"/>
<dbReference type="HAMAP" id="MF_00073">
    <property type="entry name" value="NusB"/>
    <property type="match status" value="1"/>
</dbReference>
<keyword evidence="10" id="KW-1185">Reference proteome</keyword>
<evidence type="ECO:0000313" key="9">
    <source>
        <dbReference type="EMBL" id="MCS5710334.1"/>
    </source>
</evidence>
<dbReference type="RefSeq" id="WP_075065788.1">
    <property type="nucleotide sequence ID" value="NZ_LKAJ02000001.1"/>
</dbReference>
<evidence type="ECO:0000256" key="3">
    <source>
        <dbReference type="ARBA" id="ARBA00022884"/>
    </source>
</evidence>
<evidence type="ECO:0000256" key="2">
    <source>
        <dbReference type="ARBA" id="ARBA00022814"/>
    </source>
</evidence>
<keyword evidence="4 6" id="KW-0805">Transcription regulation</keyword>
<gene>
    <name evidence="6 8" type="primary">nusB</name>
    <name evidence="9" type="ORF">HT99x_002750</name>
    <name evidence="8" type="ORF">HT99x_01171</name>
</gene>
<evidence type="ECO:0000313" key="10">
    <source>
        <dbReference type="Proteomes" id="UP000051497"/>
    </source>
</evidence>
<keyword evidence="2 6" id="KW-0889">Transcription antitermination</keyword>
<dbReference type="AlphaFoldDB" id="A0A0Q9YPW7"/>
<reference evidence="9" key="3">
    <citation type="submission" date="2021-06" db="EMBL/GenBank/DDBJ databases">
        <title>Genomic Description and Analysis of Intracellular Bacteria, Candidatus Berkiella cookevillensis and Candidatus Berkiella aquae.</title>
        <authorList>
            <person name="Kidane D.T."/>
            <person name="Mehari Y.T."/>
            <person name="Rice F.C."/>
            <person name="Arivett B.A."/>
            <person name="Farone A.L."/>
            <person name="Berk S.G."/>
            <person name="Farone M.B."/>
        </authorList>
    </citation>
    <scope>NUCLEOTIDE SEQUENCE</scope>
    <source>
        <strain evidence="9">HT99</strain>
    </source>
</reference>
<dbReference type="Pfam" id="PF01029">
    <property type="entry name" value="NusB"/>
    <property type="match status" value="1"/>
</dbReference>
<sequence length="156" mass="17628">MTSKKVHGRHGSRWLALQGLYAWVLTNNSIPSIEQDLVASDFQFNPQTVDIMPKISFDAPYVHELIHGIAARKSTLDDLMRPHLDRPLEDLNPVEYAVLLIAIYELSERPEIPYKVVINEAILLAKQFGAQDSHKFVNGVLDKTAKALRRRELASA</sequence>
<evidence type="ECO:0000259" key="7">
    <source>
        <dbReference type="Pfam" id="PF01029"/>
    </source>
</evidence>
<reference evidence="8" key="1">
    <citation type="submission" date="2015-09" db="EMBL/GenBank/DDBJ databases">
        <title>Draft Genome Sequences of Two Novel Amoeba-resistant Intranuclear Bacteria, Candidatus Berkiella cookevillensis and Candidatus Berkiella aquae.</title>
        <authorList>
            <person name="Mehari Y.T."/>
            <person name="Arivett B.A."/>
            <person name="Farone A.L."/>
            <person name="Gunderson J.H."/>
            <person name="Farone M.B."/>
        </authorList>
    </citation>
    <scope>NUCLEOTIDE SEQUENCE [LARGE SCALE GENOMIC DNA]</scope>
    <source>
        <strain evidence="8">HT99</strain>
    </source>
</reference>
<name>A0A0Q9YPW7_9GAMM</name>
<dbReference type="InterPro" id="IPR011605">
    <property type="entry name" value="NusB_fam"/>
</dbReference>
<dbReference type="GO" id="GO:0003723">
    <property type="term" value="F:RNA binding"/>
    <property type="evidence" value="ECO:0007669"/>
    <property type="project" value="UniProtKB-UniRule"/>
</dbReference>
<reference evidence="9" key="2">
    <citation type="journal article" date="2016" name="Genome Announc.">
        <title>Draft Genome Sequences of Two Novel Amoeba-Resistant Intranuclear Bacteria, 'Candidatus Berkiella cookevillensis' and 'Candidatus Berkiella aquae'.</title>
        <authorList>
            <person name="Mehari Y.T."/>
            <person name="Arivett B.A."/>
            <person name="Farone A.L."/>
            <person name="Gunderson J.H."/>
            <person name="Farone M.B."/>
        </authorList>
    </citation>
    <scope>NUCLEOTIDE SEQUENCE</scope>
    <source>
        <strain evidence="9">HT99</strain>
    </source>
</reference>
<comment type="similarity">
    <text evidence="1 6">Belongs to the NusB family.</text>
</comment>
<evidence type="ECO:0000256" key="6">
    <source>
        <dbReference type="HAMAP-Rule" id="MF_00073"/>
    </source>
</evidence>
<proteinExistence type="inferred from homology"/>
<comment type="caution">
    <text evidence="8">The sequence shown here is derived from an EMBL/GenBank/DDBJ whole genome shotgun (WGS) entry which is preliminary data.</text>
</comment>
<feature type="domain" description="NusB/RsmB/TIM44" evidence="7">
    <location>
        <begin position="12"/>
        <end position="146"/>
    </location>
</feature>
<dbReference type="SUPFAM" id="SSF48013">
    <property type="entry name" value="NusB-like"/>
    <property type="match status" value="1"/>
</dbReference>
<dbReference type="InterPro" id="IPR006027">
    <property type="entry name" value="NusB_RsmB_TIM44"/>
</dbReference>
<keyword evidence="5 6" id="KW-0804">Transcription</keyword>
<dbReference type="GO" id="GO:0031564">
    <property type="term" value="P:transcription antitermination"/>
    <property type="evidence" value="ECO:0007669"/>
    <property type="project" value="UniProtKB-KW"/>
</dbReference>
<dbReference type="PATRIC" id="fig|1590043.3.peg.1183"/>
<dbReference type="InterPro" id="IPR035926">
    <property type="entry name" value="NusB-like_sf"/>
</dbReference>
<dbReference type="GO" id="GO:0006353">
    <property type="term" value="P:DNA-templated transcription termination"/>
    <property type="evidence" value="ECO:0007669"/>
    <property type="project" value="UniProtKB-UniRule"/>
</dbReference>
<evidence type="ECO:0000256" key="5">
    <source>
        <dbReference type="ARBA" id="ARBA00023163"/>
    </source>
</evidence>
<accession>A0A0Q9YPW7</accession>
<dbReference type="NCBIfam" id="TIGR01951">
    <property type="entry name" value="nusB"/>
    <property type="match status" value="1"/>
</dbReference>
<evidence type="ECO:0000313" key="8">
    <source>
        <dbReference type="EMBL" id="KRG21977.1"/>
    </source>
</evidence>
<dbReference type="Gene3D" id="1.10.940.10">
    <property type="entry name" value="NusB-like"/>
    <property type="match status" value="1"/>
</dbReference>
<dbReference type="PANTHER" id="PTHR11078">
    <property type="entry name" value="N UTILIZATION SUBSTANCE PROTEIN B-RELATED"/>
    <property type="match status" value="1"/>
</dbReference>
<keyword evidence="3 6" id="KW-0694">RNA-binding</keyword>
<dbReference type="EMBL" id="LKAJ01000003">
    <property type="protein sequence ID" value="KRG21977.1"/>
    <property type="molecule type" value="Genomic_DNA"/>
</dbReference>
<protein>
    <recommendedName>
        <fullName evidence="6">Transcription antitermination protein NusB</fullName>
    </recommendedName>
    <alternativeName>
        <fullName evidence="6">Antitermination factor NusB</fullName>
    </alternativeName>
</protein>
<dbReference type="Proteomes" id="UP000051497">
    <property type="component" value="Unassembled WGS sequence"/>
</dbReference>